<evidence type="ECO:0000313" key="6">
    <source>
        <dbReference type="Proteomes" id="UP001143480"/>
    </source>
</evidence>
<keyword evidence="3" id="KW-0560">Oxidoreductase</keyword>
<evidence type="ECO:0000256" key="1">
    <source>
        <dbReference type="ARBA" id="ARBA00006484"/>
    </source>
</evidence>
<evidence type="ECO:0000256" key="4">
    <source>
        <dbReference type="SAM" id="MobiDB-lite"/>
    </source>
</evidence>
<evidence type="ECO:0000256" key="3">
    <source>
        <dbReference type="ARBA" id="ARBA00023002"/>
    </source>
</evidence>
<proteinExistence type="inferred from homology"/>
<organism evidence="5 6">
    <name type="scientific">Dactylosporangium matsuzakiense</name>
    <dbReference type="NCBI Taxonomy" id="53360"/>
    <lineage>
        <taxon>Bacteria</taxon>
        <taxon>Bacillati</taxon>
        <taxon>Actinomycetota</taxon>
        <taxon>Actinomycetes</taxon>
        <taxon>Micromonosporales</taxon>
        <taxon>Micromonosporaceae</taxon>
        <taxon>Dactylosporangium</taxon>
    </lineage>
</organism>
<accession>A0A9W6KLA5</accession>
<dbReference type="PRINTS" id="PR00081">
    <property type="entry name" value="GDHRDH"/>
</dbReference>
<reference evidence="5" key="1">
    <citation type="journal article" date="2014" name="Int. J. Syst. Evol. Microbiol.">
        <title>Complete genome sequence of Corynebacterium casei LMG S-19264T (=DSM 44701T), isolated from a smear-ripened cheese.</title>
        <authorList>
            <consortium name="US DOE Joint Genome Institute (JGI-PGF)"/>
            <person name="Walter F."/>
            <person name="Albersmeier A."/>
            <person name="Kalinowski J."/>
            <person name="Ruckert C."/>
        </authorList>
    </citation>
    <scope>NUCLEOTIDE SEQUENCE</scope>
    <source>
        <strain evidence="5">VKM Ac-1321</strain>
    </source>
</reference>
<evidence type="ECO:0000256" key="2">
    <source>
        <dbReference type="ARBA" id="ARBA00022857"/>
    </source>
</evidence>
<comment type="similarity">
    <text evidence="1">Belongs to the short-chain dehydrogenases/reductases (SDR) family.</text>
</comment>
<dbReference type="SUPFAM" id="SSF51735">
    <property type="entry name" value="NAD(P)-binding Rossmann-fold domains"/>
    <property type="match status" value="2"/>
</dbReference>
<dbReference type="AlphaFoldDB" id="A0A9W6KLA5"/>
<comment type="caution">
    <text evidence="5">The sequence shown here is derived from an EMBL/GenBank/DDBJ whole genome shotgun (WGS) entry which is preliminary data.</text>
</comment>
<keyword evidence="2" id="KW-0521">NADP</keyword>
<feature type="compositionally biased region" description="Polar residues" evidence="4">
    <location>
        <begin position="65"/>
        <end position="76"/>
    </location>
</feature>
<feature type="compositionally biased region" description="Low complexity" evidence="4">
    <location>
        <begin position="90"/>
        <end position="101"/>
    </location>
</feature>
<dbReference type="PANTHER" id="PTHR43963">
    <property type="entry name" value="CARBONYL REDUCTASE 1-RELATED"/>
    <property type="match status" value="1"/>
</dbReference>
<evidence type="ECO:0000313" key="5">
    <source>
        <dbReference type="EMBL" id="GLL02629.1"/>
    </source>
</evidence>
<dbReference type="InterPro" id="IPR002347">
    <property type="entry name" value="SDR_fam"/>
</dbReference>
<dbReference type="GO" id="GO:0016491">
    <property type="term" value="F:oxidoreductase activity"/>
    <property type="evidence" value="ECO:0007669"/>
    <property type="project" value="UniProtKB-KW"/>
</dbReference>
<feature type="compositionally biased region" description="Basic and acidic residues" evidence="4">
    <location>
        <begin position="150"/>
        <end position="165"/>
    </location>
</feature>
<name>A0A9W6KLA5_9ACTN</name>
<feature type="region of interest" description="Disordered" evidence="4">
    <location>
        <begin position="48"/>
        <end position="101"/>
    </location>
</feature>
<dbReference type="EMBL" id="BSFP01000025">
    <property type="protein sequence ID" value="GLL02629.1"/>
    <property type="molecule type" value="Genomic_DNA"/>
</dbReference>
<dbReference type="Gene3D" id="3.40.50.720">
    <property type="entry name" value="NAD(P)-binding Rossmann-like Domain"/>
    <property type="match status" value="2"/>
</dbReference>
<protein>
    <recommendedName>
        <fullName evidence="7">Short subunit dehydrogenase</fullName>
    </recommendedName>
</protein>
<gene>
    <name evidence="5" type="ORF">GCM10017581_043710</name>
</gene>
<sequence length="445" mass="45227">MTVALVTGATQGLGLALVTGLASRLGPNDTVYLTGRDPARVRAAVAAVEEALTEPDSRPAPPSQPTTQDPEPTTAPSFGPERSAPSSFGPEPTAPSQPTTTATAANALATTAAPAISAPVMSAPAMPAPIMSAPATPAPDLSAPAPGQHGGDRTQRTADLHDAGPDVRNQARPAESNAAAGVRDAAGPGSGDLGAADVRDVAAAGVRDVAKSGVVDMSGSGVGDAAGSGGSRRARVVGLVFDVADPDAAHAVAEAVGEIDIVFGNAVMRVGPQDEPRAIIDEYTQVNNFGTTRLLRAFGARVRPGGRMLIVASSLGTLRHLAPVLHGRFDGLGSLDEVDAATARWRDEVADGRAQAMAWPGFVNIPSKIAQVAAVRAVAAVRRDILVAAVCPGMINTPTSGLWWDVRDAASPAQAAEALLDLALGEIDPTHHGELVRFGQVVPWK</sequence>
<evidence type="ECO:0008006" key="7">
    <source>
        <dbReference type="Google" id="ProtNLM"/>
    </source>
</evidence>
<keyword evidence="6" id="KW-1185">Reference proteome</keyword>
<dbReference type="PANTHER" id="PTHR43963:SF6">
    <property type="entry name" value="CHAIN DEHYDROGENASE FAMILY PROTEIN, PUTATIVE (AFU_ORTHOLOGUE AFUA_3G15350)-RELATED"/>
    <property type="match status" value="1"/>
</dbReference>
<reference evidence="5" key="2">
    <citation type="submission" date="2023-01" db="EMBL/GenBank/DDBJ databases">
        <authorList>
            <person name="Sun Q."/>
            <person name="Evtushenko L."/>
        </authorList>
    </citation>
    <scope>NUCLEOTIDE SEQUENCE</scope>
    <source>
        <strain evidence="5">VKM Ac-1321</strain>
    </source>
</reference>
<feature type="region of interest" description="Disordered" evidence="4">
    <location>
        <begin position="131"/>
        <end position="191"/>
    </location>
</feature>
<dbReference type="InterPro" id="IPR036291">
    <property type="entry name" value="NAD(P)-bd_dom_sf"/>
</dbReference>
<dbReference type="Proteomes" id="UP001143480">
    <property type="component" value="Unassembled WGS sequence"/>
</dbReference>